<dbReference type="GO" id="GO:0005634">
    <property type="term" value="C:nucleus"/>
    <property type="evidence" value="ECO:0007669"/>
    <property type="project" value="UniProtKB-UniRule"/>
</dbReference>
<feature type="DNA-binding region" description="HMG box" evidence="3">
    <location>
        <begin position="70"/>
        <end position="113"/>
    </location>
</feature>
<dbReference type="GO" id="GO:0001228">
    <property type="term" value="F:DNA-binding transcription activator activity, RNA polymerase II-specific"/>
    <property type="evidence" value="ECO:0007669"/>
    <property type="project" value="TreeGrafter"/>
</dbReference>
<dbReference type="EMBL" id="ML178829">
    <property type="protein sequence ID" value="TFL00368.1"/>
    <property type="molecule type" value="Genomic_DNA"/>
</dbReference>
<dbReference type="Pfam" id="PF00505">
    <property type="entry name" value="HMG_box"/>
    <property type="match status" value="1"/>
</dbReference>
<gene>
    <name evidence="6" type="ORF">BDV98DRAFT_113505</name>
</gene>
<keyword evidence="1 3" id="KW-0238">DNA-binding</keyword>
<evidence type="ECO:0000256" key="4">
    <source>
        <dbReference type="SAM" id="MobiDB-lite"/>
    </source>
</evidence>
<proteinExistence type="predicted"/>
<dbReference type="PROSITE" id="PS50118">
    <property type="entry name" value="HMG_BOX_2"/>
    <property type="match status" value="1"/>
</dbReference>
<feature type="domain" description="HMG box" evidence="5">
    <location>
        <begin position="70"/>
        <end position="113"/>
    </location>
</feature>
<accession>A0A5C3QGJ3</accession>
<sequence>MTFYQNAPRILNPPQSTTLPHLAPSPNSGSPASEEGYGTAYMPADKGDGDYNTVEDTSLTAQTLNADGTPKRPMNAFMIFARKRRPQLSAENQSMRTGEISKILSKEWNSMPPVSLSPIFFSSSFSCYM</sequence>
<evidence type="ECO:0000256" key="1">
    <source>
        <dbReference type="ARBA" id="ARBA00023125"/>
    </source>
</evidence>
<evidence type="ECO:0000259" key="5">
    <source>
        <dbReference type="PROSITE" id="PS50118"/>
    </source>
</evidence>
<evidence type="ECO:0000313" key="6">
    <source>
        <dbReference type="EMBL" id="TFL00368.1"/>
    </source>
</evidence>
<dbReference type="STRING" id="1884261.A0A5C3QGJ3"/>
<keyword evidence="2" id="KW-0804">Transcription</keyword>
<keyword evidence="7" id="KW-1185">Reference proteome</keyword>
<dbReference type="PANTHER" id="PTHR10270:SF161">
    <property type="entry name" value="SEX-DETERMINING REGION Y PROTEIN"/>
    <property type="match status" value="1"/>
</dbReference>
<feature type="region of interest" description="Disordered" evidence="4">
    <location>
        <begin position="1"/>
        <end position="54"/>
    </location>
</feature>
<evidence type="ECO:0000256" key="3">
    <source>
        <dbReference type="PROSITE-ProRule" id="PRU00267"/>
    </source>
</evidence>
<dbReference type="PANTHER" id="PTHR10270">
    <property type="entry name" value="SOX TRANSCRIPTION FACTOR"/>
    <property type="match status" value="1"/>
</dbReference>
<dbReference type="OrthoDB" id="1919336at2759"/>
<reference evidence="6 7" key="1">
    <citation type="journal article" date="2019" name="Nat. Ecol. Evol.">
        <title>Megaphylogeny resolves global patterns of mushroom evolution.</title>
        <authorList>
            <person name="Varga T."/>
            <person name="Krizsan K."/>
            <person name="Foldi C."/>
            <person name="Dima B."/>
            <person name="Sanchez-Garcia M."/>
            <person name="Sanchez-Ramirez S."/>
            <person name="Szollosi G.J."/>
            <person name="Szarkandi J.G."/>
            <person name="Papp V."/>
            <person name="Albert L."/>
            <person name="Andreopoulos W."/>
            <person name="Angelini C."/>
            <person name="Antonin V."/>
            <person name="Barry K.W."/>
            <person name="Bougher N.L."/>
            <person name="Buchanan P."/>
            <person name="Buyck B."/>
            <person name="Bense V."/>
            <person name="Catcheside P."/>
            <person name="Chovatia M."/>
            <person name="Cooper J."/>
            <person name="Damon W."/>
            <person name="Desjardin D."/>
            <person name="Finy P."/>
            <person name="Geml J."/>
            <person name="Haridas S."/>
            <person name="Hughes K."/>
            <person name="Justo A."/>
            <person name="Karasinski D."/>
            <person name="Kautmanova I."/>
            <person name="Kiss B."/>
            <person name="Kocsube S."/>
            <person name="Kotiranta H."/>
            <person name="LaButti K.M."/>
            <person name="Lechner B.E."/>
            <person name="Liimatainen K."/>
            <person name="Lipzen A."/>
            <person name="Lukacs Z."/>
            <person name="Mihaltcheva S."/>
            <person name="Morgado L.N."/>
            <person name="Niskanen T."/>
            <person name="Noordeloos M.E."/>
            <person name="Ohm R.A."/>
            <person name="Ortiz-Santana B."/>
            <person name="Ovrebo C."/>
            <person name="Racz N."/>
            <person name="Riley R."/>
            <person name="Savchenko A."/>
            <person name="Shiryaev A."/>
            <person name="Soop K."/>
            <person name="Spirin V."/>
            <person name="Szebenyi C."/>
            <person name="Tomsovsky M."/>
            <person name="Tulloss R.E."/>
            <person name="Uehling J."/>
            <person name="Grigoriev I.V."/>
            <person name="Vagvolgyi C."/>
            <person name="Papp T."/>
            <person name="Martin F.M."/>
            <person name="Miettinen O."/>
            <person name="Hibbett D.S."/>
            <person name="Nagy L.G."/>
        </authorList>
    </citation>
    <scope>NUCLEOTIDE SEQUENCE [LARGE SCALE GENOMIC DNA]</scope>
    <source>
        <strain evidence="6 7">CBS 309.79</strain>
    </source>
</reference>
<dbReference type="Gene3D" id="1.10.30.10">
    <property type="entry name" value="High mobility group box domain"/>
    <property type="match status" value="1"/>
</dbReference>
<dbReference type="AlphaFoldDB" id="A0A5C3QGJ3"/>
<keyword evidence="3" id="KW-0539">Nucleus</keyword>
<evidence type="ECO:0000256" key="2">
    <source>
        <dbReference type="ARBA" id="ARBA00023163"/>
    </source>
</evidence>
<dbReference type="InterPro" id="IPR009071">
    <property type="entry name" value="HMG_box_dom"/>
</dbReference>
<feature type="compositionally biased region" description="Polar residues" evidence="4">
    <location>
        <begin position="13"/>
        <end position="31"/>
    </location>
</feature>
<name>A0A5C3QGJ3_9AGAR</name>
<organism evidence="6 7">
    <name type="scientific">Pterulicium gracile</name>
    <dbReference type="NCBI Taxonomy" id="1884261"/>
    <lineage>
        <taxon>Eukaryota</taxon>
        <taxon>Fungi</taxon>
        <taxon>Dikarya</taxon>
        <taxon>Basidiomycota</taxon>
        <taxon>Agaricomycotina</taxon>
        <taxon>Agaricomycetes</taxon>
        <taxon>Agaricomycetidae</taxon>
        <taxon>Agaricales</taxon>
        <taxon>Pleurotineae</taxon>
        <taxon>Pterulaceae</taxon>
        <taxon>Pterulicium</taxon>
    </lineage>
</organism>
<dbReference type="GO" id="GO:0030154">
    <property type="term" value="P:cell differentiation"/>
    <property type="evidence" value="ECO:0007669"/>
    <property type="project" value="TreeGrafter"/>
</dbReference>
<dbReference type="SUPFAM" id="SSF47095">
    <property type="entry name" value="HMG-box"/>
    <property type="match status" value="1"/>
</dbReference>
<dbReference type="Proteomes" id="UP000305067">
    <property type="component" value="Unassembled WGS sequence"/>
</dbReference>
<dbReference type="GO" id="GO:0000978">
    <property type="term" value="F:RNA polymerase II cis-regulatory region sequence-specific DNA binding"/>
    <property type="evidence" value="ECO:0007669"/>
    <property type="project" value="TreeGrafter"/>
</dbReference>
<dbReference type="InterPro" id="IPR036910">
    <property type="entry name" value="HMG_box_dom_sf"/>
</dbReference>
<protein>
    <recommendedName>
        <fullName evidence="5">HMG box domain-containing protein</fullName>
    </recommendedName>
</protein>
<dbReference type="InterPro" id="IPR050140">
    <property type="entry name" value="SRY-related_HMG-box_TF-like"/>
</dbReference>
<evidence type="ECO:0000313" key="7">
    <source>
        <dbReference type="Proteomes" id="UP000305067"/>
    </source>
</evidence>